<sequence>MNEAIVDESRPVTLIGCGTVKETVLRRAIVQAPAVVAADGAAQVALDHGIMPDAVIGDFDSIPEAARARIPPARLHRITEQDSTDFEKCLRNICAPLVIGVGFGGGRVDHQLAAFHGLMRHADRPCLLLGERDLVFLMPPALCLSLPQGSRFSLFPLGEVRARSLGLRWPLDDIGFAPGVRIGTSNAVSGPVEIEVSAPAMLAILPARALEAVIAGLTGAEAVRWPCVPSS</sequence>
<evidence type="ECO:0000256" key="2">
    <source>
        <dbReference type="ARBA" id="ARBA00022741"/>
    </source>
</evidence>
<dbReference type="PANTHER" id="PTHR41299">
    <property type="entry name" value="THIAMINE PYROPHOSPHOKINASE"/>
    <property type="match status" value="1"/>
</dbReference>
<keyword evidence="9" id="KW-1185">Reference proteome</keyword>
<name>A0A5A9ZFV9_9RHOB</name>
<keyword evidence="3 8" id="KW-0418">Kinase</keyword>
<evidence type="ECO:0000256" key="5">
    <source>
        <dbReference type="NCBIfam" id="TIGR01378"/>
    </source>
</evidence>
<evidence type="ECO:0000256" key="1">
    <source>
        <dbReference type="ARBA" id="ARBA00022679"/>
    </source>
</evidence>
<dbReference type="SUPFAM" id="SSF63862">
    <property type="entry name" value="Thiamin pyrophosphokinase, substrate-binding domain"/>
    <property type="match status" value="1"/>
</dbReference>
<dbReference type="GO" id="GO:0006772">
    <property type="term" value="P:thiamine metabolic process"/>
    <property type="evidence" value="ECO:0007669"/>
    <property type="project" value="UniProtKB-UniRule"/>
</dbReference>
<dbReference type="InterPro" id="IPR007373">
    <property type="entry name" value="Thiamin_PyroPKinase_B1-bd"/>
</dbReference>
<comment type="caution">
    <text evidence="8">The sequence shown here is derived from an EMBL/GenBank/DDBJ whole genome shotgun (WGS) entry which is preliminary data.</text>
</comment>
<feature type="domain" description="Thiamin pyrophosphokinase thiamin-binding" evidence="7">
    <location>
        <begin position="151"/>
        <end position="199"/>
    </location>
</feature>
<proteinExistence type="predicted"/>
<evidence type="ECO:0000256" key="4">
    <source>
        <dbReference type="ARBA" id="ARBA00022840"/>
    </source>
</evidence>
<keyword evidence="2" id="KW-0547">Nucleotide-binding</keyword>
<dbReference type="GO" id="GO:0016301">
    <property type="term" value="F:kinase activity"/>
    <property type="evidence" value="ECO:0007669"/>
    <property type="project" value="UniProtKB-KW"/>
</dbReference>
<reference evidence="8 9" key="1">
    <citation type="submission" date="2019-07" db="EMBL/GenBank/DDBJ databases">
        <title>Aquicoccus porphyridii gen. nov., sp. nov., isolated from a small marine red alga, Porphyridium marinum.</title>
        <authorList>
            <person name="Liu L."/>
        </authorList>
    </citation>
    <scope>NUCLEOTIDE SEQUENCE [LARGE SCALE GENOMIC DNA]</scope>
    <source>
        <strain evidence="8 9">L1 8-17</strain>
    </source>
</reference>
<accession>A0A5A9ZFV9</accession>
<dbReference type="EMBL" id="VINQ01000006">
    <property type="protein sequence ID" value="KAA0916050.1"/>
    <property type="molecule type" value="Genomic_DNA"/>
</dbReference>
<dbReference type="Gene3D" id="3.40.50.10240">
    <property type="entry name" value="Thiamin pyrophosphokinase, catalytic domain"/>
    <property type="match status" value="1"/>
</dbReference>
<dbReference type="InterPro" id="IPR036759">
    <property type="entry name" value="TPK_catalytic_sf"/>
</dbReference>
<dbReference type="PANTHER" id="PTHR41299:SF1">
    <property type="entry name" value="THIAMINE PYROPHOSPHOKINASE"/>
    <property type="match status" value="1"/>
</dbReference>
<evidence type="ECO:0000259" key="7">
    <source>
        <dbReference type="Pfam" id="PF04265"/>
    </source>
</evidence>
<keyword evidence="1 8" id="KW-0808">Transferase</keyword>
<dbReference type="InterPro" id="IPR007371">
    <property type="entry name" value="TPK_catalytic"/>
</dbReference>
<keyword evidence="4" id="KW-0067">ATP-binding</keyword>
<dbReference type="RefSeq" id="WP_111367922.1">
    <property type="nucleotide sequence ID" value="NZ_VINQ01000006.1"/>
</dbReference>
<dbReference type="EC" id="2.7.6.2" evidence="5"/>
<evidence type="ECO:0000313" key="9">
    <source>
        <dbReference type="Proteomes" id="UP000325291"/>
    </source>
</evidence>
<dbReference type="CDD" id="cd07995">
    <property type="entry name" value="TPK"/>
    <property type="match status" value="1"/>
</dbReference>
<dbReference type="NCBIfam" id="TIGR01378">
    <property type="entry name" value="thi_PPkinase"/>
    <property type="match status" value="1"/>
</dbReference>
<dbReference type="Pfam" id="PF04265">
    <property type="entry name" value="TPK_B1_binding"/>
    <property type="match status" value="1"/>
</dbReference>
<evidence type="ECO:0000256" key="3">
    <source>
        <dbReference type="ARBA" id="ARBA00022777"/>
    </source>
</evidence>
<protein>
    <recommendedName>
        <fullName evidence="5">Thiamine diphosphokinase</fullName>
        <ecNumber evidence="5">2.7.6.2</ecNumber>
    </recommendedName>
</protein>
<organism evidence="8 9">
    <name type="scientific">Aquicoccus porphyridii</name>
    <dbReference type="NCBI Taxonomy" id="1852029"/>
    <lineage>
        <taxon>Bacteria</taxon>
        <taxon>Pseudomonadati</taxon>
        <taxon>Pseudomonadota</taxon>
        <taxon>Alphaproteobacteria</taxon>
        <taxon>Rhodobacterales</taxon>
        <taxon>Paracoccaceae</taxon>
        <taxon>Aquicoccus</taxon>
    </lineage>
</organism>
<dbReference type="AlphaFoldDB" id="A0A5A9ZFV9"/>
<dbReference type="InterPro" id="IPR053149">
    <property type="entry name" value="TPK"/>
</dbReference>
<gene>
    <name evidence="8" type="ORF">FLO80_09970</name>
</gene>
<evidence type="ECO:0000259" key="6">
    <source>
        <dbReference type="Pfam" id="PF04263"/>
    </source>
</evidence>
<dbReference type="GO" id="GO:0030975">
    <property type="term" value="F:thiamine binding"/>
    <property type="evidence" value="ECO:0007669"/>
    <property type="project" value="InterPro"/>
</dbReference>
<dbReference type="GO" id="GO:0004788">
    <property type="term" value="F:thiamine diphosphokinase activity"/>
    <property type="evidence" value="ECO:0007669"/>
    <property type="project" value="UniProtKB-UniRule"/>
</dbReference>
<feature type="domain" description="Thiamin pyrophosphokinase catalytic" evidence="6">
    <location>
        <begin position="27"/>
        <end position="121"/>
    </location>
</feature>
<dbReference type="GO" id="GO:0009229">
    <property type="term" value="P:thiamine diphosphate biosynthetic process"/>
    <property type="evidence" value="ECO:0007669"/>
    <property type="project" value="InterPro"/>
</dbReference>
<dbReference type="InterPro" id="IPR036371">
    <property type="entry name" value="TPK_B1-bd_sf"/>
</dbReference>
<dbReference type="Proteomes" id="UP000325291">
    <property type="component" value="Unassembled WGS sequence"/>
</dbReference>
<dbReference type="InterPro" id="IPR006282">
    <property type="entry name" value="Thi_PPkinase"/>
</dbReference>
<evidence type="ECO:0000313" key="8">
    <source>
        <dbReference type="EMBL" id="KAA0916050.1"/>
    </source>
</evidence>
<dbReference type="Pfam" id="PF04263">
    <property type="entry name" value="TPK_catalytic"/>
    <property type="match status" value="1"/>
</dbReference>
<dbReference type="SUPFAM" id="SSF63999">
    <property type="entry name" value="Thiamin pyrophosphokinase, catalytic domain"/>
    <property type="match status" value="1"/>
</dbReference>
<dbReference type="GO" id="GO:0005524">
    <property type="term" value="F:ATP binding"/>
    <property type="evidence" value="ECO:0007669"/>
    <property type="project" value="UniProtKB-KW"/>
</dbReference>